<name>A0ABU2V1K1_9ACTN</name>
<comment type="caution">
    <text evidence="2">The sequence shown here is derived from an EMBL/GenBank/DDBJ whole genome shotgun (WGS) entry which is preliminary data.</text>
</comment>
<dbReference type="RefSeq" id="WP_311712499.1">
    <property type="nucleotide sequence ID" value="NZ_JAVREZ010000001.1"/>
</dbReference>
<evidence type="ECO:0000313" key="2">
    <source>
        <dbReference type="EMBL" id="MDT0479109.1"/>
    </source>
</evidence>
<gene>
    <name evidence="2" type="ORF">RNB18_02705</name>
</gene>
<dbReference type="Gene3D" id="3.10.450.50">
    <property type="match status" value="1"/>
</dbReference>
<keyword evidence="3" id="KW-1185">Reference proteome</keyword>
<dbReference type="Pfam" id="PF10012">
    <property type="entry name" value="DUF2255"/>
    <property type="match status" value="1"/>
</dbReference>
<organism evidence="2 3">
    <name type="scientific">Streptomyces doebereineriae</name>
    <dbReference type="NCBI Taxonomy" id="3075528"/>
    <lineage>
        <taxon>Bacteria</taxon>
        <taxon>Bacillati</taxon>
        <taxon>Actinomycetota</taxon>
        <taxon>Actinomycetes</taxon>
        <taxon>Kitasatosporales</taxon>
        <taxon>Streptomycetaceae</taxon>
        <taxon>Streptomyces</taxon>
    </lineage>
</organism>
<evidence type="ECO:0000256" key="1">
    <source>
        <dbReference type="SAM" id="MobiDB-lite"/>
    </source>
</evidence>
<dbReference type="Proteomes" id="UP001183824">
    <property type="component" value="Unassembled WGS sequence"/>
</dbReference>
<evidence type="ECO:0000313" key="3">
    <source>
        <dbReference type="Proteomes" id="UP001183824"/>
    </source>
</evidence>
<protein>
    <submittedName>
        <fullName evidence="2">DUF2255 family protein</fullName>
    </submittedName>
</protein>
<sequence>MTSEAIATVEACFKAVGTRGLERALSHFTPDATWTIPGDPALTPWAGLGTGRARTPRKSDPLRSPRPQPPPRDSSALTGSREIGESPMPTWTSGELNLIAKADELEMAPRRGNGTLRRPVPIWVVLDGEELYVRSFRGTSGGWWRTARTTHEGHIRSGGVDKDVTFVEVTDSETNDRIDTAYRTKYGRFGDAYINPMVAARSTTLRLLPR</sequence>
<reference evidence="3" key="1">
    <citation type="submission" date="2023-07" db="EMBL/GenBank/DDBJ databases">
        <title>30 novel species of actinomycetes from the DSMZ collection.</title>
        <authorList>
            <person name="Nouioui I."/>
        </authorList>
    </citation>
    <scope>NUCLEOTIDE SEQUENCE [LARGE SCALE GENOMIC DNA]</scope>
    <source>
        <strain evidence="3">DSM 41640</strain>
    </source>
</reference>
<proteinExistence type="predicted"/>
<dbReference type="InterPro" id="IPR016888">
    <property type="entry name" value="UCP028498"/>
</dbReference>
<dbReference type="SUPFAM" id="SSF54427">
    <property type="entry name" value="NTF2-like"/>
    <property type="match status" value="1"/>
</dbReference>
<dbReference type="InterPro" id="IPR032710">
    <property type="entry name" value="NTF2-like_dom_sf"/>
</dbReference>
<dbReference type="EMBL" id="JAVREZ010000001">
    <property type="protein sequence ID" value="MDT0479109.1"/>
    <property type="molecule type" value="Genomic_DNA"/>
</dbReference>
<accession>A0ABU2V1K1</accession>
<feature type="region of interest" description="Disordered" evidence="1">
    <location>
        <begin position="31"/>
        <end position="92"/>
    </location>
</feature>